<dbReference type="Proteomes" id="UP000672027">
    <property type="component" value="Chromosome"/>
</dbReference>
<keyword evidence="3" id="KW-1185">Reference proteome</keyword>
<feature type="transmembrane region" description="Helical" evidence="1">
    <location>
        <begin position="190"/>
        <end position="211"/>
    </location>
</feature>
<protein>
    <submittedName>
        <fullName evidence="2">MFS transporter</fullName>
    </submittedName>
</protein>
<keyword evidence="1" id="KW-1133">Transmembrane helix</keyword>
<dbReference type="InterPro" id="IPR016870">
    <property type="entry name" value="UCP028137"/>
</dbReference>
<organism evidence="2 3">
    <name type="scientific">Candidatus Thiothrix anitrata</name>
    <dbReference type="NCBI Taxonomy" id="2823902"/>
    <lineage>
        <taxon>Bacteria</taxon>
        <taxon>Pseudomonadati</taxon>
        <taxon>Pseudomonadota</taxon>
        <taxon>Gammaproteobacteria</taxon>
        <taxon>Thiotrichales</taxon>
        <taxon>Thiotrichaceae</taxon>
        <taxon>Thiothrix</taxon>
    </lineage>
</organism>
<gene>
    <name evidence="2" type="ORF">J8380_10880</name>
</gene>
<proteinExistence type="predicted"/>
<feature type="transmembrane region" description="Helical" evidence="1">
    <location>
        <begin position="148"/>
        <end position="170"/>
    </location>
</feature>
<keyword evidence="1" id="KW-0472">Membrane</keyword>
<feature type="transmembrane region" description="Helical" evidence="1">
    <location>
        <begin position="62"/>
        <end position="80"/>
    </location>
</feature>
<feature type="transmembrane region" description="Helical" evidence="1">
    <location>
        <begin position="38"/>
        <end position="55"/>
    </location>
</feature>
<dbReference type="NCBIfam" id="NF041646">
    <property type="entry name" value="VC0807_fam"/>
    <property type="match status" value="1"/>
</dbReference>
<accession>A0ABX7WYG9</accession>
<evidence type="ECO:0000256" key="1">
    <source>
        <dbReference type="SAM" id="Phobius"/>
    </source>
</evidence>
<dbReference type="EMBL" id="CP072800">
    <property type="protein sequence ID" value="QTR48791.1"/>
    <property type="molecule type" value="Genomic_DNA"/>
</dbReference>
<dbReference type="RefSeq" id="WP_210225672.1">
    <property type="nucleotide sequence ID" value="NZ_CP072800.1"/>
</dbReference>
<evidence type="ECO:0000313" key="2">
    <source>
        <dbReference type="EMBL" id="QTR48791.1"/>
    </source>
</evidence>
<dbReference type="PIRSF" id="PIRSF028137">
    <property type="entry name" value="UCP028137"/>
    <property type="match status" value="1"/>
</dbReference>
<sequence>MNTTHKTNPLLEIALTLLIPSLILMKLSAPEQLGTTNALILALAFPLGWGIFDWIRNRKINFFAALGLVSVLLTGGIGLLELDTQWLAVKEAAIPAILGIVVIGSTYTKYPLIRTVLFNQRLLHVEKIQEQLAIRGTQREFDKRLQTANWLFGGTFAFSATMNYFLATYIVTSPSGTAAFNEELGQLTLVSYPMIAIPSMLMMLAVLYFLVRSIRSLAGLKLTEVMHGMEEE</sequence>
<feature type="transmembrane region" description="Helical" evidence="1">
    <location>
        <begin position="92"/>
        <end position="112"/>
    </location>
</feature>
<name>A0ABX7WYG9_9GAMM</name>
<evidence type="ECO:0000313" key="3">
    <source>
        <dbReference type="Proteomes" id="UP000672027"/>
    </source>
</evidence>
<keyword evidence="1" id="KW-0812">Transmembrane</keyword>
<reference evidence="2 3" key="1">
    <citation type="submission" date="2021-04" db="EMBL/GenBank/DDBJ databases">
        <title>Genomics, taxonomy and metabolism of representatives of sulfur bacteria of the genus Thiothrix: Thiothrix fructosivorans QT, Thiothrix unzii A1T and three new species, Thiothrix subterranea sp. nov., Thiothrix litoralis sp. nov. and 'Candidatus Thiothrix anitrata' sp. nov.</title>
        <authorList>
            <person name="Ravin N.V."/>
            <person name="Smolyakov D."/>
            <person name="Rudenko T.S."/>
            <person name="Mardanov A.V."/>
            <person name="Beletsky A.V."/>
            <person name="Markov N.D."/>
            <person name="Fomenkov A.I."/>
            <person name="Roberts R.J."/>
            <person name="Karnachuk O.V."/>
            <person name="Novikov A."/>
            <person name="Grabovich M.Y."/>
        </authorList>
    </citation>
    <scope>NUCLEOTIDE SEQUENCE [LARGE SCALE GENOMIC DNA]</scope>
    <source>
        <strain evidence="2 3">A52</strain>
    </source>
</reference>